<evidence type="ECO:0000313" key="2">
    <source>
        <dbReference type="EMBL" id="KPI87842.1"/>
    </source>
</evidence>
<keyword evidence="3" id="KW-1185">Reference proteome</keyword>
<evidence type="ECO:0008006" key="4">
    <source>
        <dbReference type="Google" id="ProtNLM"/>
    </source>
</evidence>
<dbReference type="AlphaFoldDB" id="A0A0N1ILJ3"/>
<dbReference type="OrthoDB" id="271614at2759"/>
<sequence length="285" mass="31695">MSSCRGVLIAGATNQARTQMAEGFLRAFTNNAFYICSGAWRHGGCVHPLAVKAMADVGIRIDGQSCTSLEGARRQRCTYDVYVGIDDPYTGRSSDQYERRPQCDEEPGVARDTTAGVLAAAPSSSLEMYSDPLLASAMPSHWTVAQDSTDCRQTWTLWSPRDPSIYHANSTRKFQDHLYEGEPLFMRLQPMELRRGCRVQRRWQIPSVTQRYAMETEGEQLARVMRVRTQLAPLCMELVRDLEKEYGEVLLDAAAVAAYTTASAAAKSTEGKVGRPSTTVERKHA</sequence>
<dbReference type="PANTHER" id="PTHR43428">
    <property type="entry name" value="ARSENATE REDUCTASE"/>
    <property type="match status" value="1"/>
</dbReference>
<comment type="caution">
    <text evidence="2">The sequence shown here is derived from an EMBL/GenBank/DDBJ whole genome shotgun (WGS) entry which is preliminary data.</text>
</comment>
<feature type="region of interest" description="Disordered" evidence="1">
    <location>
        <begin position="265"/>
        <end position="285"/>
    </location>
</feature>
<accession>A0A0N1ILJ3</accession>
<dbReference type="EMBL" id="LJSK01000072">
    <property type="protein sequence ID" value="KPI87842.1"/>
    <property type="molecule type" value="Genomic_DNA"/>
</dbReference>
<dbReference type="OMA" id="CRVQRRW"/>
<protein>
    <recommendedName>
        <fullName evidence="4">Phosphotyrosine protein phosphatase I domain-containing protein</fullName>
    </recommendedName>
</protein>
<dbReference type="SUPFAM" id="SSF52788">
    <property type="entry name" value="Phosphotyrosine protein phosphatases I"/>
    <property type="match status" value="1"/>
</dbReference>
<proteinExistence type="predicted"/>
<organism evidence="2 3">
    <name type="scientific">Leptomonas seymouri</name>
    <dbReference type="NCBI Taxonomy" id="5684"/>
    <lineage>
        <taxon>Eukaryota</taxon>
        <taxon>Discoba</taxon>
        <taxon>Euglenozoa</taxon>
        <taxon>Kinetoplastea</taxon>
        <taxon>Metakinetoplastina</taxon>
        <taxon>Trypanosomatida</taxon>
        <taxon>Trypanosomatidae</taxon>
        <taxon>Leishmaniinae</taxon>
        <taxon>Leptomonas</taxon>
    </lineage>
</organism>
<dbReference type="PANTHER" id="PTHR43428:SF1">
    <property type="entry name" value="ARSENATE REDUCTASE"/>
    <property type="match status" value="1"/>
</dbReference>
<evidence type="ECO:0000256" key="1">
    <source>
        <dbReference type="SAM" id="MobiDB-lite"/>
    </source>
</evidence>
<dbReference type="Gene3D" id="3.40.50.2300">
    <property type="match status" value="1"/>
</dbReference>
<dbReference type="InterPro" id="IPR036196">
    <property type="entry name" value="Ptyr_pPase_sf"/>
</dbReference>
<feature type="region of interest" description="Disordered" evidence="1">
    <location>
        <begin position="90"/>
        <end position="110"/>
    </location>
</feature>
<reference evidence="2 3" key="1">
    <citation type="journal article" date="2015" name="PLoS Pathog.">
        <title>Leptomonas seymouri: Adaptations to the Dixenous Life Cycle Analyzed by Genome Sequencing, Transcriptome Profiling and Co-infection with Leishmania donovani.</title>
        <authorList>
            <person name="Kraeva N."/>
            <person name="Butenko A."/>
            <person name="Hlavacova J."/>
            <person name="Kostygov A."/>
            <person name="Myskova J."/>
            <person name="Grybchuk D."/>
            <person name="Lestinova T."/>
            <person name="Votypka J."/>
            <person name="Volf P."/>
            <person name="Opperdoes F."/>
            <person name="Flegontov P."/>
            <person name="Lukes J."/>
            <person name="Yurchenko V."/>
        </authorList>
    </citation>
    <scope>NUCLEOTIDE SEQUENCE [LARGE SCALE GENOMIC DNA]</scope>
    <source>
        <strain evidence="2 3">ATCC 30220</strain>
    </source>
</reference>
<gene>
    <name evidence="2" type="ORF">ABL78_3069</name>
</gene>
<name>A0A0N1ILJ3_LEPSE</name>
<dbReference type="Proteomes" id="UP000038009">
    <property type="component" value="Unassembled WGS sequence"/>
</dbReference>
<evidence type="ECO:0000313" key="3">
    <source>
        <dbReference type="Proteomes" id="UP000038009"/>
    </source>
</evidence>
<dbReference type="VEuPathDB" id="TriTrypDB:Lsey_0072_0190"/>